<proteinExistence type="predicted"/>
<dbReference type="Gene3D" id="3.90.1140.10">
    <property type="entry name" value="Cyclic phosphodiesterase"/>
    <property type="match status" value="1"/>
</dbReference>
<dbReference type="AlphaFoldDB" id="A0A9X2C0F1"/>
<dbReference type="PANTHER" id="PTHR40037:SF1">
    <property type="entry name" value="PHOSPHOESTERASE SAOUHSC_00951-RELATED"/>
    <property type="match status" value="1"/>
</dbReference>
<dbReference type="GO" id="GO:0016874">
    <property type="term" value="F:ligase activity"/>
    <property type="evidence" value="ECO:0007669"/>
    <property type="project" value="UniProtKB-KW"/>
</dbReference>
<protein>
    <submittedName>
        <fullName evidence="1">2'-5' RNA ligase family protein</fullName>
    </submittedName>
</protein>
<dbReference type="InterPro" id="IPR009097">
    <property type="entry name" value="Cyclic_Pdiesterase"/>
</dbReference>
<dbReference type="Proteomes" id="UP001139353">
    <property type="component" value="Unassembled WGS sequence"/>
</dbReference>
<keyword evidence="1" id="KW-0436">Ligase</keyword>
<evidence type="ECO:0000313" key="2">
    <source>
        <dbReference type="Proteomes" id="UP001139353"/>
    </source>
</evidence>
<keyword evidence="2" id="KW-1185">Reference proteome</keyword>
<evidence type="ECO:0000313" key="1">
    <source>
        <dbReference type="EMBL" id="MCK9684694.1"/>
    </source>
</evidence>
<sequence length="173" mass="18771">MRKLYTVAFPSLGEEDARIIAGIRARHDRQVSVLGPHFTLLFACDAVDEAIYVDHVRTIAASTVSFPFTCLETEPDEGAARGVVYLVPDLGRNQLTTLHDRLYTGPMAPHLRHDVQFVAHMTVGHAADVDAAAALCDAINADGIDIAGTIDALVVGCVEHGRFVELARFALRH</sequence>
<dbReference type="PANTHER" id="PTHR40037">
    <property type="entry name" value="PHOSPHOESTERASE YJCG-RELATED"/>
    <property type="match status" value="1"/>
</dbReference>
<comment type="caution">
    <text evidence="1">The sequence shown here is derived from an EMBL/GenBank/DDBJ whole genome shotgun (WGS) entry which is preliminary data.</text>
</comment>
<dbReference type="EMBL" id="JAJLJH010000001">
    <property type="protein sequence ID" value="MCK9684694.1"/>
    <property type="molecule type" value="Genomic_DNA"/>
</dbReference>
<gene>
    <name evidence="1" type="ORF">LPC04_03120</name>
</gene>
<name>A0A9X2C0F1_9BURK</name>
<dbReference type="InterPro" id="IPR050580">
    <property type="entry name" value="2H_phosphoesterase_YjcG-like"/>
</dbReference>
<reference evidence="1" key="1">
    <citation type="submission" date="2021-11" db="EMBL/GenBank/DDBJ databases">
        <title>BS-T2-15 a new species belonging to the Comamonadaceae family isolated from the soil of a French oak forest.</title>
        <authorList>
            <person name="Mieszkin S."/>
            <person name="Alain K."/>
        </authorList>
    </citation>
    <scope>NUCLEOTIDE SEQUENCE</scope>
    <source>
        <strain evidence="1">BS-T2-15</strain>
    </source>
</reference>
<dbReference type="SUPFAM" id="SSF55144">
    <property type="entry name" value="LigT-like"/>
    <property type="match status" value="1"/>
</dbReference>
<dbReference type="Pfam" id="PF13563">
    <property type="entry name" value="2_5_RNA_ligase2"/>
    <property type="match status" value="1"/>
</dbReference>
<dbReference type="RefSeq" id="WP_275680719.1">
    <property type="nucleotide sequence ID" value="NZ_JAJLJH010000001.1"/>
</dbReference>
<organism evidence="1 2">
    <name type="scientific">Scleromatobacter humisilvae</name>
    <dbReference type="NCBI Taxonomy" id="2897159"/>
    <lineage>
        <taxon>Bacteria</taxon>
        <taxon>Pseudomonadati</taxon>
        <taxon>Pseudomonadota</taxon>
        <taxon>Betaproteobacteria</taxon>
        <taxon>Burkholderiales</taxon>
        <taxon>Sphaerotilaceae</taxon>
        <taxon>Scleromatobacter</taxon>
    </lineage>
</organism>
<accession>A0A9X2C0F1</accession>